<dbReference type="InterPro" id="IPR052710">
    <property type="entry name" value="CAAX_protease"/>
</dbReference>
<evidence type="ECO:0000256" key="1">
    <source>
        <dbReference type="ARBA" id="ARBA00009067"/>
    </source>
</evidence>
<evidence type="ECO:0000256" key="2">
    <source>
        <dbReference type="SAM" id="Phobius"/>
    </source>
</evidence>
<keyword evidence="2" id="KW-0812">Transmembrane</keyword>
<dbReference type="OrthoDB" id="8607342at2"/>
<feature type="transmembrane region" description="Helical" evidence="2">
    <location>
        <begin position="83"/>
        <end position="104"/>
    </location>
</feature>
<dbReference type="Pfam" id="PF02517">
    <property type="entry name" value="Rce1-like"/>
    <property type="match status" value="1"/>
</dbReference>
<feature type="domain" description="CAAX prenyl protease 2/Lysostaphin resistance protein A-like" evidence="3">
    <location>
        <begin position="127"/>
        <end position="218"/>
    </location>
</feature>
<keyword evidence="4" id="KW-0645">Protease</keyword>
<feature type="transmembrane region" description="Helical" evidence="2">
    <location>
        <begin position="207"/>
        <end position="227"/>
    </location>
</feature>
<feature type="transmembrane region" description="Helical" evidence="2">
    <location>
        <begin position="124"/>
        <end position="146"/>
    </location>
</feature>
<dbReference type="GO" id="GO:0080120">
    <property type="term" value="P:CAAX-box protein maturation"/>
    <property type="evidence" value="ECO:0007669"/>
    <property type="project" value="UniProtKB-ARBA"/>
</dbReference>
<dbReference type="InterPro" id="IPR003675">
    <property type="entry name" value="Rce1/LyrA-like_dom"/>
</dbReference>
<keyword evidence="5" id="KW-1185">Reference proteome</keyword>
<evidence type="ECO:0000313" key="5">
    <source>
        <dbReference type="Proteomes" id="UP000050898"/>
    </source>
</evidence>
<dbReference type="RefSeq" id="WP_003689871.1">
    <property type="nucleotide sequence ID" value="NZ_AKKT01000121.1"/>
</dbReference>
<comment type="caution">
    <text evidence="4">The sequence shown here is derived from an EMBL/GenBank/DDBJ whole genome shotgun (WGS) entry which is preliminary data.</text>
</comment>
<dbReference type="Proteomes" id="UP000050898">
    <property type="component" value="Unassembled WGS sequence"/>
</dbReference>
<reference evidence="4 5" key="1">
    <citation type="journal article" date="2015" name="Genome Announc.">
        <title>Expanding the biotechnology potential of lactobacilli through comparative genomics of 213 strains and associated genera.</title>
        <authorList>
            <person name="Sun Z."/>
            <person name="Harris H.M."/>
            <person name="McCann A."/>
            <person name="Guo C."/>
            <person name="Argimon S."/>
            <person name="Zhang W."/>
            <person name="Yang X."/>
            <person name="Jeffery I.B."/>
            <person name="Cooney J.C."/>
            <person name="Kagawa T.F."/>
            <person name="Liu W."/>
            <person name="Song Y."/>
            <person name="Salvetti E."/>
            <person name="Wrobel A."/>
            <person name="Rasinkangas P."/>
            <person name="Parkhill J."/>
            <person name="Rea M.C."/>
            <person name="O'Sullivan O."/>
            <person name="Ritari J."/>
            <person name="Douillard F.P."/>
            <person name="Paul Ross R."/>
            <person name="Yang R."/>
            <person name="Briner A.E."/>
            <person name="Felis G.E."/>
            <person name="de Vos W.M."/>
            <person name="Barrangou R."/>
            <person name="Klaenhammer T.R."/>
            <person name="Caufield P.W."/>
            <person name="Cui Y."/>
            <person name="Zhang H."/>
            <person name="O'Toole P.W."/>
        </authorList>
    </citation>
    <scope>NUCLEOTIDE SEQUENCE [LARGE SCALE GENOMIC DNA]</scope>
    <source>
        <strain evidence="4 5">DSM 20444</strain>
    </source>
</reference>
<gene>
    <name evidence="4" type="ORF">FD00_GL002195</name>
</gene>
<dbReference type="PANTHER" id="PTHR36435:SF1">
    <property type="entry name" value="CAAX AMINO TERMINAL PROTEASE FAMILY PROTEIN"/>
    <property type="match status" value="1"/>
</dbReference>
<organism evidence="4 5">
    <name type="scientific">Liquorilactobacillus mali KCTC 3596 = DSM 20444</name>
    <dbReference type="NCBI Taxonomy" id="1046596"/>
    <lineage>
        <taxon>Bacteria</taxon>
        <taxon>Bacillati</taxon>
        <taxon>Bacillota</taxon>
        <taxon>Bacilli</taxon>
        <taxon>Lactobacillales</taxon>
        <taxon>Lactobacillaceae</taxon>
        <taxon>Liquorilactobacillus</taxon>
    </lineage>
</organism>
<dbReference type="PATRIC" id="fig|1046596.6.peg.2305"/>
<feature type="transmembrane region" description="Helical" evidence="2">
    <location>
        <begin position="39"/>
        <end position="63"/>
    </location>
</feature>
<accession>J0URF8</accession>
<dbReference type="GeneID" id="98316552"/>
<dbReference type="PANTHER" id="PTHR36435">
    <property type="entry name" value="SLR1288 PROTEIN"/>
    <property type="match status" value="1"/>
</dbReference>
<proteinExistence type="inferred from homology"/>
<keyword evidence="2" id="KW-0472">Membrane</keyword>
<feature type="transmembrane region" description="Helical" evidence="2">
    <location>
        <begin position="182"/>
        <end position="200"/>
    </location>
</feature>
<keyword evidence="4" id="KW-0378">Hydrolase</keyword>
<dbReference type="GO" id="GO:0006508">
    <property type="term" value="P:proteolysis"/>
    <property type="evidence" value="ECO:0007669"/>
    <property type="project" value="UniProtKB-KW"/>
</dbReference>
<sequence>MLKKIIQKAGYLIILLIGFGLCMLPQVGLLLQLKNKNELMQYFGFLLTIIIYILAIWLILRLLQKVTGTKSFQRHSGSFFKKYLAGIGMLLFSEYILGILNFLFNGENQTENNAAIMQLFSQQNSVKLTMVLMVVVFAPICEELFFRALIINTIKLKFFNINWAAVLISGLLFGLLHSSDTIISALMYVTMGIILGAIYVKYDNIKLNIAIHATNNLIALIPILMMIW</sequence>
<evidence type="ECO:0000259" key="3">
    <source>
        <dbReference type="Pfam" id="PF02517"/>
    </source>
</evidence>
<feature type="transmembrane region" description="Helical" evidence="2">
    <location>
        <begin position="158"/>
        <end position="176"/>
    </location>
</feature>
<comment type="similarity">
    <text evidence="1">Belongs to the UPF0177 family.</text>
</comment>
<feature type="transmembrane region" description="Helical" evidence="2">
    <location>
        <begin position="12"/>
        <end position="33"/>
    </location>
</feature>
<evidence type="ECO:0000313" key="4">
    <source>
        <dbReference type="EMBL" id="KRN10656.1"/>
    </source>
</evidence>
<name>J0URF8_9LACO</name>
<dbReference type="GO" id="GO:0004175">
    <property type="term" value="F:endopeptidase activity"/>
    <property type="evidence" value="ECO:0007669"/>
    <property type="project" value="UniProtKB-ARBA"/>
</dbReference>
<dbReference type="EMBL" id="AYYH01000007">
    <property type="protein sequence ID" value="KRN10656.1"/>
    <property type="molecule type" value="Genomic_DNA"/>
</dbReference>
<protein>
    <submittedName>
        <fullName evidence="4">Metal-dependent membrane protease</fullName>
    </submittedName>
</protein>
<keyword evidence="2" id="KW-1133">Transmembrane helix</keyword>
<dbReference type="AlphaFoldDB" id="J0URF8"/>